<organism evidence="1">
    <name type="scientific">Magnetococcus massalia (strain MO-1)</name>
    <dbReference type="NCBI Taxonomy" id="451514"/>
    <lineage>
        <taxon>Bacteria</taxon>
        <taxon>Pseudomonadati</taxon>
        <taxon>Pseudomonadota</taxon>
        <taxon>Magnetococcia</taxon>
        <taxon>Magnetococcales</taxon>
        <taxon>Magnetococcaceae</taxon>
        <taxon>Magnetococcus</taxon>
    </lineage>
</organism>
<proteinExistence type="predicted"/>
<accession>A0A1S7LLN9</accession>
<dbReference type="EMBL" id="LO017727">
    <property type="protein sequence ID" value="CRH06771.1"/>
    <property type="molecule type" value="Genomic_DNA"/>
</dbReference>
<sequence>MPLGTVPMARLTRRAAPQGRSFCFHTPLRWLFALSLLLGLSGCSSSPDESEQKEEPVIAISRAVIQGDKLYAEARLSPSFRKTLKKMLSSGEPLTIRYQFRFVKHNDWLPNYVYAQTSTLRRMRYHLITERYEMQEDGQDNISYTPDADVALRFLANPRYVPLTEAEQLKGLKLIPVEESLEDSGLEDIGPVDYHLETRLEVHSEGLSKMFRVLFRMLTFWQPIEHFHHEAYKLQ</sequence>
<dbReference type="AlphaFoldDB" id="A0A1S7LLN9"/>
<dbReference type="InterPro" id="IPR025500">
    <property type="entry name" value="DUF4390"/>
</dbReference>
<protein>
    <recommendedName>
        <fullName evidence="2">DUF4390 domain-containing protein</fullName>
    </recommendedName>
</protein>
<evidence type="ECO:0000313" key="1">
    <source>
        <dbReference type="EMBL" id="CRH06771.1"/>
    </source>
</evidence>
<evidence type="ECO:0008006" key="2">
    <source>
        <dbReference type="Google" id="ProtNLM"/>
    </source>
</evidence>
<gene>
    <name evidence="1" type="ORF">MAGMO_2616</name>
</gene>
<dbReference type="Pfam" id="PF14334">
    <property type="entry name" value="DUF4390"/>
    <property type="match status" value="1"/>
</dbReference>
<reference evidence="1" key="1">
    <citation type="submission" date="2015-04" db="EMBL/GenBank/DDBJ databases">
        <authorList>
            <person name="Syromyatnikov M.Y."/>
            <person name="Popov V.N."/>
        </authorList>
    </citation>
    <scope>NUCLEOTIDE SEQUENCE</scope>
    <source>
        <strain evidence="1">MO-1</strain>
    </source>
</reference>
<name>A0A1S7LLN9_MAGMO</name>